<name>F0WL78_9STRA</name>
<sequence length="322" mass="37282">MRSQSEHTNASNANAASTFSIQAILNPVSDKGNQNGHPTLVARKRRGRRALLPKMSSSERGRYYRQKSHAYYSELEHKVDELEMHVRYLMIVRDLRLQRQLAEPHLRAGSLEKIVREYLTLFRNGLNTFARARTSFSRNKSLEVPIAFMSAFMSSDIRFGDFHGIDVILNQWYRYSTYFSLIKVDVVDVDITETEHELIVRARNTVRTRFSRETIKMVFPHAMGNESLVRRLIGAEVVNMNHTRFYFQSDGKIHRLDVDPDYMTALYNVLGNMEDVAFLLRGARMAQSFIGDMEAYRSRSTSPCSSPAYERFELLDQDNQMG</sequence>
<dbReference type="EMBL" id="FR824186">
    <property type="protein sequence ID" value="CCA22039.1"/>
    <property type="molecule type" value="Genomic_DNA"/>
</dbReference>
<reference evidence="1" key="1">
    <citation type="journal article" date="2011" name="PLoS Biol.">
        <title>Gene gain and loss during evolution of obligate parasitism in the white rust pathogen of Arabidopsis thaliana.</title>
        <authorList>
            <person name="Kemen E."/>
            <person name="Gardiner A."/>
            <person name="Schultz-Larsen T."/>
            <person name="Kemen A.C."/>
            <person name="Balmuth A.L."/>
            <person name="Robert-Seilaniantz A."/>
            <person name="Bailey K."/>
            <person name="Holub E."/>
            <person name="Studholme D.J."/>
            <person name="Maclean D."/>
            <person name="Jones J.D."/>
        </authorList>
    </citation>
    <scope>NUCLEOTIDE SEQUENCE</scope>
</reference>
<dbReference type="HOGENOM" id="CLU_050616_1_1_1"/>
<organism evidence="1">
    <name type="scientific">Albugo laibachii Nc14</name>
    <dbReference type="NCBI Taxonomy" id="890382"/>
    <lineage>
        <taxon>Eukaryota</taxon>
        <taxon>Sar</taxon>
        <taxon>Stramenopiles</taxon>
        <taxon>Oomycota</taxon>
        <taxon>Peronosporomycetes</taxon>
        <taxon>Albuginales</taxon>
        <taxon>Albuginaceae</taxon>
        <taxon>Albugo</taxon>
    </lineage>
</organism>
<gene>
    <name evidence="1" type="primary">AlNc14C141G7266</name>
    <name evidence="1" type="ORF">ALNC14_081820</name>
</gene>
<accession>F0WL78</accession>
<dbReference type="AlphaFoldDB" id="F0WL78"/>
<evidence type="ECO:0000313" key="1">
    <source>
        <dbReference type="EMBL" id="CCA22039.1"/>
    </source>
</evidence>
<proteinExistence type="predicted"/>
<protein>
    <submittedName>
        <fullName evidence="1">Uncharacterized protein AlNc14C141G7266</fullName>
    </submittedName>
</protein>
<reference evidence="1" key="2">
    <citation type="submission" date="2011-02" db="EMBL/GenBank/DDBJ databases">
        <authorList>
            <person name="MacLean D."/>
        </authorList>
    </citation>
    <scope>NUCLEOTIDE SEQUENCE</scope>
</reference>